<accession>A0A8S3WKA4</accession>
<dbReference type="OrthoDB" id="7417618at2759"/>
<name>A0A8S3WKA4_PARAO</name>
<proteinExistence type="predicted"/>
<evidence type="ECO:0000256" key="1">
    <source>
        <dbReference type="SAM" id="MobiDB-lite"/>
    </source>
</evidence>
<evidence type="ECO:0000313" key="3">
    <source>
        <dbReference type="Proteomes" id="UP000691718"/>
    </source>
</evidence>
<gene>
    <name evidence="2" type="ORF">PAPOLLO_LOCUS6871</name>
</gene>
<feature type="compositionally biased region" description="Basic and acidic residues" evidence="1">
    <location>
        <begin position="76"/>
        <end position="98"/>
    </location>
</feature>
<sequence>MQQDIKQQKQDMLEMKEDIKSTIINSLSEKFNNLELKYELLEKKIKEQSNKINNLERQCRRKNLILFGVEETEKSYDELEKMKQSSKRNLSESPEKLHPVNQNVQQTSKPPLKKNKGDMKNYITQKHKLIIAHTESTRRQSKISDYNTAKQSKSGPLPTLNLPVRPVTAGEFDQNPPKNHYQNEKYRLGEKTIVACAGGNWLDRAIDKEG</sequence>
<feature type="compositionally biased region" description="Polar residues" evidence="1">
    <location>
        <begin position="143"/>
        <end position="154"/>
    </location>
</feature>
<comment type="caution">
    <text evidence="2">The sequence shown here is derived from an EMBL/GenBank/DDBJ whole genome shotgun (WGS) entry which is preliminary data.</text>
</comment>
<organism evidence="2 3">
    <name type="scientific">Parnassius apollo</name>
    <name type="common">Apollo butterfly</name>
    <name type="synonym">Papilio apollo</name>
    <dbReference type="NCBI Taxonomy" id="110799"/>
    <lineage>
        <taxon>Eukaryota</taxon>
        <taxon>Metazoa</taxon>
        <taxon>Ecdysozoa</taxon>
        <taxon>Arthropoda</taxon>
        <taxon>Hexapoda</taxon>
        <taxon>Insecta</taxon>
        <taxon>Pterygota</taxon>
        <taxon>Neoptera</taxon>
        <taxon>Endopterygota</taxon>
        <taxon>Lepidoptera</taxon>
        <taxon>Glossata</taxon>
        <taxon>Ditrysia</taxon>
        <taxon>Papilionoidea</taxon>
        <taxon>Papilionidae</taxon>
        <taxon>Parnassiinae</taxon>
        <taxon>Parnassini</taxon>
        <taxon>Parnassius</taxon>
        <taxon>Parnassius</taxon>
    </lineage>
</organism>
<protein>
    <submittedName>
        <fullName evidence="2">(apollo) hypothetical protein</fullName>
    </submittedName>
</protein>
<feature type="compositionally biased region" description="Polar residues" evidence="1">
    <location>
        <begin position="100"/>
        <end position="109"/>
    </location>
</feature>
<reference evidence="2" key="1">
    <citation type="submission" date="2021-04" db="EMBL/GenBank/DDBJ databases">
        <authorList>
            <person name="Tunstrom K."/>
        </authorList>
    </citation>
    <scope>NUCLEOTIDE SEQUENCE</scope>
</reference>
<dbReference type="EMBL" id="CAJQZP010000477">
    <property type="protein sequence ID" value="CAG4962964.1"/>
    <property type="molecule type" value="Genomic_DNA"/>
</dbReference>
<feature type="region of interest" description="Disordered" evidence="1">
    <location>
        <begin position="135"/>
        <end position="161"/>
    </location>
</feature>
<keyword evidence="3" id="KW-1185">Reference proteome</keyword>
<evidence type="ECO:0000313" key="2">
    <source>
        <dbReference type="EMBL" id="CAG4962964.1"/>
    </source>
</evidence>
<dbReference type="Proteomes" id="UP000691718">
    <property type="component" value="Unassembled WGS sequence"/>
</dbReference>
<dbReference type="AlphaFoldDB" id="A0A8S3WKA4"/>
<feature type="region of interest" description="Disordered" evidence="1">
    <location>
        <begin position="76"/>
        <end position="117"/>
    </location>
</feature>